<evidence type="ECO:0000256" key="4">
    <source>
        <dbReference type="ARBA" id="ARBA00023172"/>
    </source>
</evidence>
<dbReference type="PANTHER" id="PTHR33293">
    <property type="entry name" value="INSERTION ELEMENT IS1 1 PROTEIN INSB-RELATED"/>
    <property type="match status" value="1"/>
</dbReference>
<comment type="function">
    <text evidence="1">Absolutely required for transposition of IS1.</text>
</comment>
<gene>
    <name evidence="6" type="ORF">CGC50_11095</name>
</gene>
<organism evidence="6 7">
    <name type="scientific">Capnocytophaga gingivalis</name>
    <dbReference type="NCBI Taxonomy" id="1017"/>
    <lineage>
        <taxon>Bacteria</taxon>
        <taxon>Pseudomonadati</taxon>
        <taxon>Bacteroidota</taxon>
        <taxon>Flavobacteriia</taxon>
        <taxon>Flavobacteriales</taxon>
        <taxon>Flavobacteriaceae</taxon>
        <taxon>Capnocytophaga</taxon>
    </lineage>
</organism>
<proteinExistence type="inferred from homology"/>
<dbReference type="NCBIfam" id="NF033558">
    <property type="entry name" value="transpos_IS1"/>
    <property type="match status" value="1"/>
</dbReference>
<evidence type="ECO:0000256" key="3">
    <source>
        <dbReference type="ARBA" id="ARBA00022578"/>
    </source>
</evidence>
<dbReference type="GO" id="GO:0006313">
    <property type="term" value="P:DNA transposition"/>
    <property type="evidence" value="ECO:0007669"/>
    <property type="project" value="InterPro"/>
</dbReference>
<accession>A0A250FUH2</accession>
<feature type="domain" description="InsA N-terminal zinc ribbon" evidence="5">
    <location>
        <begin position="7"/>
        <end position="33"/>
    </location>
</feature>
<dbReference type="Pfam" id="PF03400">
    <property type="entry name" value="DDE_Tnp_IS1"/>
    <property type="match status" value="1"/>
</dbReference>
<reference evidence="7" key="1">
    <citation type="submission" date="2017-06" db="EMBL/GenBank/DDBJ databases">
        <title>Capnocytophaga spp. assemblies.</title>
        <authorList>
            <person name="Gulvik C.A."/>
        </authorList>
    </citation>
    <scope>NUCLEOTIDE SEQUENCE [LARGE SCALE GENOMIC DNA]</scope>
    <source>
        <strain evidence="7">H1496</strain>
    </source>
</reference>
<sequence length="235" mass="27584">MKIRIELYCPNCQSAKVVKNGKKPNGKQNYLCKNEGCGRQFIGDHNLTYKGCHSNINRKIILMLVRGVGIRDISKIEGVSIGKVLTVLTKSSYSITPKKKHYDHIEVDEFWTYVQKKENKQWLIYAYDRETQEIITYVWGKRDLRTAKKLRKQLKELNITYDSIATDDWKSFKTTFKEDNHLIGKAYTVGIEDNNCCLRHRVKRSFRKTCCFSKKLINHLKAFALAFFYINYGYI</sequence>
<comment type="similarity">
    <text evidence="2">Belongs to the transposase 27 family.</text>
</comment>
<name>A0A250FUH2_9FLAO</name>
<protein>
    <submittedName>
        <fullName evidence="6">IS1 transposase</fullName>
    </submittedName>
</protein>
<dbReference type="Proteomes" id="UP000217250">
    <property type="component" value="Chromosome"/>
</dbReference>
<dbReference type="GO" id="GO:0003677">
    <property type="term" value="F:DNA binding"/>
    <property type="evidence" value="ECO:0007669"/>
    <property type="project" value="InterPro"/>
</dbReference>
<dbReference type="Pfam" id="PF03811">
    <property type="entry name" value="Zn_ribbon_InsA"/>
    <property type="match status" value="1"/>
</dbReference>
<evidence type="ECO:0000313" key="6">
    <source>
        <dbReference type="EMBL" id="ATA87646.1"/>
    </source>
</evidence>
<dbReference type="InterPro" id="IPR051354">
    <property type="entry name" value="Transposase_27_IS1"/>
</dbReference>
<dbReference type="InterPro" id="IPR005063">
    <property type="entry name" value="Transposase_27"/>
</dbReference>
<evidence type="ECO:0000256" key="2">
    <source>
        <dbReference type="ARBA" id="ARBA00008841"/>
    </source>
</evidence>
<dbReference type="InterPro" id="IPR003220">
    <property type="entry name" value="InsA_N_dom_Znf"/>
</dbReference>
<dbReference type="PANTHER" id="PTHR33293:SF1">
    <property type="entry name" value="INSERTION ELEMENT IS1 1 PROTEIN INSB-RELATED"/>
    <property type="match status" value="1"/>
</dbReference>
<dbReference type="KEGG" id="cgh:CGC50_11095"/>
<dbReference type="EMBL" id="CP022386">
    <property type="protein sequence ID" value="ATA87646.1"/>
    <property type="molecule type" value="Genomic_DNA"/>
</dbReference>
<dbReference type="AlphaFoldDB" id="A0A250FUH2"/>
<evidence type="ECO:0000259" key="5">
    <source>
        <dbReference type="Pfam" id="PF03811"/>
    </source>
</evidence>
<keyword evidence="4" id="KW-0233">DNA recombination</keyword>
<dbReference type="OrthoDB" id="1086493at2"/>
<evidence type="ECO:0000256" key="1">
    <source>
        <dbReference type="ARBA" id="ARBA00004091"/>
    </source>
</evidence>
<dbReference type="GO" id="GO:0004803">
    <property type="term" value="F:transposase activity"/>
    <property type="evidence" value="ECO:0007669"/>
    <property type="project" value="InterPro"/>
</dbReference>
<keyword evidence="3" id="KW-0815">Transposition</keyword>
<evidence type="ECO:0000313" key="7">
    <source>
        <dbReference type="Proteomes" id="UP000217250"/>
    </source>
</evidence>